<dbReference type="SMART" id="SM00487">
    <property type="entry name" value="DEXDc"/>
    <property type="match status" value="1"/>
</dbReference>
<keyword evidence="4" id="KW-0694">RNA-binding</keyword>
<dbReference type="InterPro" id="IPR005034">
    <property type="entry name" value="Dicer_dimerisation"/>
</dbReference>
<dbReference type="EMBL" id="JBFOLJ010000004">
    <property type="protein sequence ID" value="KAL2544712.1"/>
    <property type="molecule type" value="Genomic_DNA"/>
</dbReference>
<feature type="domain" description="Helicase C-terminal" evidence="6">
    <location>
        <begin position="487"/>
        <end position="645"/>
    </location>
</feature>
<dbReference type="Pfam" id="PF03368">
    <property type="entry name" value="Dicer_dimer"/>
    <property type="match status" value="1"/>
</dbReference>
<dbReference type="Pfam" id="PF00271">
    <property type="entry name" value="Helicase_C"/>
    <property type="match status" value="1"/>
</dbReference>
<evidence type="ECO:0000259" key="6">
    <source>
        <dbReference type="PROSITE" id="PS51194"/>
    </source>
</evidence>
<evidence type="ECO:0000256" key="4">
    <source>
        <dbReference type="PROSITE-ProRule" id="PRU00657"/>
    </source>
</evidence>
<feature type="domain" description="Helicase ATP-binding" evidence="5">
    <location>
        <begin position="13"/>
        <end position="170"/>
    </location>
</feature>
<dbReference type="CDD" id="cd18034">
    <property type="entry name" value="DEXHc_dicer"/>
    <property type="match status" value="1"/>
</dbReference>
<dbReference type="InterPro" id="IPR011545">
    <property type="entry name" value="DEAD/DEAH_box_helicase_dom"/>
</dbReference>
<evidence type="ECO:0000256" key="2">
    <source>
        <dbReference type="ARBA" id="ARBA00022801"/>
    </source>
</evidence>
<dbReference type="GO" id="GO:0003723">
    <property type="term" value="F:RNA binding"/>
    <property type="evidence" value="ECO:0007669"/>
    <property type="project" value="UniProtKB-UniRule"/>
</dbReference>
<dbReference type="InterPro" id="IPR014001">
    <property type="entry name" value="Helicase_ATP-bd"/>
</dbReference>
<evidence type="ECO:0000259" key="7">
    <source>
        <dbReference type="PROSITE" id="PS51327"/>
    </source>
</evidence>
<dbReference type="SUPFAM" id="SSF52540">
    <property type="entry name" value="P-loop containing nucleoside triphosphate hydrolases"/>
    <property type="match status" value="1"/>
</dbReference>
<dbReference type="AlphaFoldDB" id="A0ABD1W572"/>
<protein>
    <submittedName>
        <fullName evidence="8">Endoribonuclease Dicer-like protein 3a</fullName>
    </submittedName>
</protein>
<dbReference type="InterPro" id="IPR038248">
    <property type="entry name" value="Dicer_dimer_sf"/>
</dbReference>
<dbReference type="Pfam" id="PF00270">
    <property type="entry name" value="DEAD"/>
    <property type="match status" value="1"/>
</dbReference>
<comment type="similarity">
    <text evidence="4">Belongs to the helicase family. Dicer subfamily.</text>
</comment>
<keyword evidence="9" id="KW-1185">Reference proteome</keyword>
<name>A0ABD1W572_9LAMI</name>
<keyword evidence="2" id="KW-0378">Hydrolase</keyword>
<feature type="domain" description="Dicer dsRNA-binding fold" evidence="7">
    <location>
        <begin position="675"/>
        <end position="765"/>
    </location>
</feature>
<dbReference type="PROSITE" id="PS51194">
    <property type="entry name" value="HELICASE_CTER"/>
    <property type="match status" value="1"/>
</dbReference>
<evidence type="ECO:0000313" key="8">
    <source>
        <dbReference type="EMBL" id="KAL2544712.1"/>
    </source>
</evidence>
<dbReference type="PANTHER" id="PTHR14950">
    <property type="entry name" value="DICER-RELATED"/>
    <property type="match status" value="1"/>
</dbReference>
<dbReference type="GO" id="GO:0016787">
    <property type="term" value="F:hydrolase activity"/>
    <property type="evidence" value="ECO:0007669"/>
    <property type="project" value="UniProtKB-KW"/>
</dbReference>
<evidence type="ECO:0000259" key="5">
    <source>
        <dbReference type="PROSITE" id="PS51192"/>
    </source>
</evidence>
<dbReference type="Gene3D" id="3.30.160.380">
    <property type="entry name" value="Dicer dimerisation domain"/>
    <property type="match status" value="1"/>
</dbReference>
<evidence type="ECO:0000256" key="3">
    <source>
        <dbReference type="ARBA" id="ARBA00022840"/>
    </source>
</evidence>
<dbReference type="InterPro" id="IPR027417">
    <property type="entry name" value="P-loop_NTPase"/>
</dbReference>
<accession>A0ABD1W572</accession>
<organism evidence="8 9">
    <name type="scientific">Forsythia ovata</name>
    <dbReference type="NCBI Taxonomy" id="205694"/>
    <lineage>
        <taxon>Eukaryota</taxon>
        <taxon>Viridiplantae</taxon>
        <taxon>Streptophyta</taxon>
        <taxon>Embryophyta</taxon>
        <taxon>Tracheophyta</taxon>
        <taxon>Spermatophyta</taxon>
        <taxon>Magnoliopsida</taxon>
        <taxon>eudicotyledons</taxon>
        <taxon>Gunneridae</taxon>
        <taxon>Pentapetalae</taxon>
        <taxon>asterids</taxon>
        <taxon>lamiids</taxon>
        <taxon>Lamiales</taxon>
        <taxon>Oleaceae</taxon>
        <taxon>Forsythieae</taxon>
        <taxon>Forsythia</taxon>
    </lineage>
</organism>
<keyword evidence="3" id="KW-0067">ATP-binding</keyword>
<dbReference type="InterPro" id="IPR001650">
    <property type="entry name" value="Helicase_C-like"/>
</dbReference>
<dbReference type="PANTHER" id="PTHR14950:SF46">
    <property type="entry name" value="ENDORIBONUCLEASE DICER HOMOLOG 3"/>
    <property type="match status" value="1"/>
</dbReference>
<sequence length="801" mass="90905">MEVQDEIMYEMKVYEVAIRRNTIAVLENGAGKTMIQTMMIKEIGKTLKNNNGEKKLIIFLAPTVHLVHQQYEDIKSHTELEVEEYYGAKGVDKWNVKTWEKEVDEHDVLVMTPQVLLDALRKGFLSFEVLCFIILDECHFATRKHPYATIMKEFYHKSGNRPKIFGMTASHVIRKGVFSNGDCQERISELESLLDSQVYTIEDKMKPEEFNPMANQNCRLYDPAVPSDLKLKEKLESSGSKVYTIEDRVEPREFIPMAYQNDPSVPSNLELKEKLESSGSKVSTIEDKMELEVFIPVANQNYRLYDPAVPSNLELKEKIESSGLKVSSIEDRMEPKEFIPMAKQNCRLYDPAVPSNLELKEKIEYSRSKFDAVLLDFQRSLPSQDRDGDDKCKILRTRLESDHANILFCLQNLGLLCAHEAVKVCIENAPDVEKECISYQEGALQCVYFLEEVSSIFEESLPDEHEKLLDARCGGLEAIAKGQISSKLHELLEIIRSFEKARQVSCIIFVERIITAKVIERFMKKHTDLFHLTVSWLTGSNSSVDALAPKVQRETMETSQSGKVNLLFATDEVEEGTQVPKCSSVISFDLPKSVRSFVWSKNRACQDDSQYILMLERGNKKQIDQMFNIIRTEYSMTDKAINRDTDGSLTKASATKEVPAYLVEVTGASVTANSSISLVHRYCDKLPRDNNVILKPTLECFLEGSFYRCKLVLPPSAPFQTIIGPESGSRRLSKQLVCLHACKKLHMMGALNDHLLPVNEEPSQNDSTLKGKVLTSGAGTTKRKELHGTTCVQHVVWEMGR</sequence>
<dbReference type="Proteomes" id="UP001604277">
    <property type="component" value="Unassembled WGS sequence"/>
</dbReference>
<dbReference type="FunFam" id="3.30.160.380:FF:000001">
    <property type="entry name" value="Endoribonuclease dicer-like 1"/>
    <property type="match status" value="1"/>
</dbReference>
<dbReference type="PROSITE" id="PS51327">
    <property type="entry name" value="DICER_DSRBF"/>
    <property type="match status" value="1"/>
</dbReference>
<evidence type="ECO:0000256" key="1">
    <source>
        <dbReference type="ARBA" id="ARBA00022741"/>
    </source>
</evidence>
<dbReference type="PROSITE" id="PS51192">
    <property type="entry name" value="HELICASE_ATP_BIND_1"/>
    <property type="match status" value="1"/>
</dbReference>
<dbReference type="GO" id="GO:0005524">
    <property type="term" value="F:ATP binding"/>
    <property type="evidence" value="ECO:0007669"/>
    <property type="project" value="UniProtKB-KW"/>
</dbReference>
<evidence type="ECO:0000313" key="9">
    <source>
        <dbReference type="Proteomes" id="UP001604277"/>
    </source>
</evidence>
<reference evidence="9" key="1">
    <citation type="submission" date="2024-07" db="EMBL/GenBank/DDBJ databases">
        <title>Two chromosome-level genome assemblies of Korean endemic species Abeliophyllum distichum and Forsythia ovata (Oleaceae).</title>
        <authorList>
            <person name="Jang H."/>
        </authorList>
    </citation>
    <scope>NUCLEOTIDE SEQUENCE [LARGE SCALE GENOMIC DNA]</scope>
</reference>
<keyword evidence="1" id="KW-0547">Nucleotide-binding</keyword>
<gene>
    <name evidence="8" type="ORF">Fot_13945</name>
</gene>
<comment type="caution">
    <text evidence="8">The sequence shown here is derived from an EMBL/GenBank/DDBJ whole genome shotgun (WGS) entry which is preliminary data.</text>
</comment>
<proteinExistence type="inferred from homology"/>
<dbReference type="FunFam" id="3.40.50.300:FF:000705">
    <property type="entry name" value="Endoribonuclease dicer-like protein"/>
    <property type="match status" value="1"/>
</dbReference>
<dbReference type="Gene3D" id="3.40.50.300">
    <property type="entry name" value="P-loop containing nucleotide triphosphate hydrolases"/>
    <property type="match status" value="2"/>
</dbReference>